<dbReference type="InterPro" id="IPR024344">
    <property type="entry name" value="MDMPI_metal-binding"/>
</dbReference>
<dbReference type="NCBIfam" id="TIGR03083">
    <property type="entry name" value="maleylpyruvate isomerase family mycothiol-dependent enzyme"/>
    <property type="match status" value="1"/>
</dbReference>
<evidence type="ECO:0000313" key="5">
    <source>
        <dbReference type="Proteomes" id="UP000199092"/>
    </source>
</evidence>
<evidence type="ECO:0000256" key="1">
    <source>
        <dbReference type="SAM" id="MobiDB-lite"/>
    </source>
</evidence>
<dbReference type="GO" id="GO:0005886">
    <property type="term" value="C:plasma membrane"/>
    <property type="evidence" value="ECO:0007669"/>
    <property type="project" value="TreeGrafter"/>
</dbReference>
<dbReference type="PANTHER" id="PTHR40758">
    <property type="entry name" value="CONSERVED PROTEIN"/>
    <property type="match status" value="1"/>
</dbReference>
<dbReference type="SUPFAM" id="SSF109854">
    <property type="entry name" value="DinB/YfiT-like putative metalloenzymes"/>
    <property type="match status" value="1"/>
</dbReference>
<dbReference type="InterPro" id="IPR034660">
    <property type="entry name" value="DinB/YfiT-like"/>
</dbReference>
<dbReference type="Pfam" id="PF11716">
    <property type="entry name" value="MDMPI_N"/>
    <property type="match status" value="1"/>
</dbReference>
<reference evidence="4 5" key="1">
    <citation type="submission" date="2016-10" db="EMBL/GenBank/DDBJ databases">
        <authorList>
            <person name="de Groot N.N."/>
        </authorList>
    </citation>
    <scope>NUCLEOTIDE SEQUENCE [LARGE SCALE GENOMIC DNA]</scope>
    <source>
        <strain evidence="4 5">DSM 21741</strain>
    </source>
</reference>
<evidence type="ECO:0000313" key="4">
    <source>
        <dbReference type="EMBL" id="SDS56231.1"/>
    </source>
</evidence>
<accession>A0A1H1T7T7</accession>
<sequence length="233" mass="25210">MDVLGVLGQEAAEVERLVHAADLAAPVASCPGWTVHDLVTHLGAVHRWAAAATRTPSDGPAPADPREPHGLDGPALARWYAAGAADLVEALSVDVDRSCWTLARPSTVGFWRRRQLHETVLHRWDLQTALGRPARMDAEVALDGIDEVLTVMLPRQVRLGRVEESSSWVRLRVDGQDRVLASSPHRDSEPVAGVVGDGPTVLLLLWGRLGLDRVVVDGDRGRLEEVLRGALTP</sequence>
<evidence type="ECO:0000259" key="3">
    <source>
        <dbReference type="Pfam" id="PF11716"/>
    </source>
</evidence>
<dbReference type="InterPro" id="IPR017517">
    <property type="entry name" value="Maleyloyr_isom"/>
</dbReference>
<dbReference type="AlphaFoldDB" id="A0A1H1T7T7"/>
<name>A0A1H1T7T7_9ACTN</name>
<dbReference type="STRING" id="546871.SAMN04488543_1963"/>
<dbReference type="Pfam" id="PF07398">
    <property type="entry name" value="MDMPI_C"/>
    <property type="match status" value="1"/>
</dbReference>
<gene>
    <name evidence="4" type="ORF">SAMN04488543_1963</name>
</gene>
<dbReference type="Proteomes" id="UP000199092">
    <property type="component" value="Chromosome I"/>
</dbReference>
<dbReference type="InterPro" id="IPR010872">
    <property type="entry name" value="MDMPI_C-term_domain"/>
</dbReference>
<dbReference type="OrthoDB" id="3671213at2"/>
<dbReference type="PANTHER" id="PTHR40758:SF1">
    <property type="entry name" value="CONSERVED PROTEIN"/>
    <property type="match status" value="1"/>
</dbReference>
<feature type="domain" description="MDMPI C-terminal" evidence="2">
    <location>
        <begin position="139"/>
        <end position="224"/>
    </location>
</feature>
<dbReference type="EMBL" id="LT629749">
    <property type="protein sequence ID" value="SDS56231.1"/>
    <property type="molecule type" value="Genomic_DNA"/>
</dbReference>
<dbReference type="RefSeq" id="WP_091412493.1">
    <property type="nucleotide sequence ID" value="NZ_LT629749.1"/>
</dbReference>
<feature type="domain" description="Mycothiol-dependent maleylpyruvate isomerase metal-binding" evidence="3">
    <location>
        <begin position="9"/>
        <end position="127"/>
    </location>
</feature>
<evidence type="ECO:0000259" key="2">
    <source>
        <dbReference type="Pfam" id="PF07398"/>
    </source>
</evidence>
<organism evidence="4 5">
    <name type="scientific">Friedmanniella luteola</name>
    <dbReference type="NCBI Taxonomy" id="546871"/>
    <lineage>
        <taxon>Bacteria</taxon>
        <taxon>Bacillati</taxon>
        <taxon>Actinomycetota</taxon>
        <taxon>Actinomycetes</taxon>
        <taxon>Propionibacteriales</taxon>
        <taxon>Nocardioidaceae</taxon>
        <taxon>Friedmanniella</taxon>
    </lineage>
</organism>
<keyword evidence="5" id="KW-1185">Reference proteome</keyword>
<protein>
    <submittedName>
        <fullName evidence="4">TIGR03083 family protein</fullName>
    </submittedName>
</protein>
<feature type="region of interest" description="Disordered" evidence="1">
    <location>
        <begin position="51"/>
        <end position="72"/>
    </location>
</feature>
<proteinExistence type="predicted"/>
<dbReference type="GO" id="GO:0046872">
    <property type="term" value="F:metal ion binding"/>
    <property type="evidence" value="ECO:0007669"/>
    <property type="project" value="InterPro"/>
</dbReference>
<dbReference type="Gene3D" id="1.20.120.450">
    <property type="entry name" value="dinb family like domain"/>
    <property type="match status" value="1"/>
</dbReference>